<evidence type="ECO:0000256" key="4">
    <source>
        <dbReference type="ARBA" id="ARBA00031367"/>
    </source>
</evidence>
<dbReference type="InterPro" id="IPR001509">
    <property type="entry name" value="Epimerase_deHydtase"/>
</dbReference>
<organism evidence="7 8">
    <name type="scientific">Yoonia vestfoldensis SKA53</name>
    <dbReference type="NCBI Taxonomy" id="314232"/>
    <lineage>
        <taxon>Bacteria</taxon>
        <taxon>Pseudomonadati</taxon>
        <taxon>Pseudomonadota</taxon>
        <taxon>Alphaproteobacteria</taxon>
        <taxon>Rhodobacterales</taxon>
        <taxon>Paracoccaceae</taxon>
        <taxon>Yoonia</taxon>
    </lineage>
</organism>
<comment type="caution">
    <text evidence="7">The sequence shown here is derived from an EMBL/GenBank/DDBJ whole genome shotgun (WGS) entry which is preliminary data.</text>
</comment>
<dbReference type="OrthoDB" id="9801785at2"/>
<keyword evidence="8" id="KW-1185">Reference proteome</keyword>
<feature type="domain" description="NAD-dependent epimerase/dehydratase" evidence="6">
    <location>
        <begin position="14"/>
        <end position="183"/>
    </location>
</feature>
<dbReference type="Proteomes" id="UP000004507">
    <property type="component" value="Unassembled WGS sequence"/>
</dbReference>
<gene>
    <name evidence="7" type="ORF">SKA53_05048</name>
</gene>
<comment type="pathway">
    <text evidence="1">Carbohydrate metabolism; galactose metabolism.</text>
</comment>
<reference evidence="7 8" key="1">
    <citation type="submission" date="2006-01" db="EMBL/GenBank/DDBJ databases">
        <authorList>
            <person name="Hagstrom A."/>
            <person name="Ferriera S."/>
            <person name="Johnson J."/>
            <person name="Kravitz S."/>
            <person name="Halpern A."/>
            <person name="Remington K."/>
            <person name="Beeson K."/>
            <person name="Tran B."/>
            <person name="Rogers Y.-H."/>
            <person name="Friedman R."/>
            <person name="Venter J.C."/>
        </authorList>
    </citation>
    <scope>NUCLEOTIDE SEQUENCE [LARGE SCALE GENOMIC DNA]</scope>
    <source>
        <strain evidence="7 8">SKA53</strain>
    </source>
</reference>
<evidence type="ECO:0000313" key="7">
    <source>
        <dbReference type="EMBL" id="EAQ06427.1"/>
    </source>
</evidence>
<accession>A3V6A3</accession>
<evidence type="ECO:0000256" key="1">
    <source>
        <dbReference type="ARBA" id="ARBA00004947"/>
    </source>
</evidence>
<dbReference type="PANTHER" id="PTHR43725:SF53">
    <property type="entry name" value="UDP-ARABINOSE 4-EPIMERASE 1"/>
    <property type="match status" value="1"/>
</dbReference>
<sequence>MKIMSENQSMPSKIIVFGGAGFIGTHLIRALHGSGENDIVCIDRADPRERLDGVTYMKADVRNLDGFSTHGPIARIYDLAALCVIPKYQDHEYYDVNVNGAISVTGFAERHGVVDVVFVSSMATYGTGEDRKSEQTPQTPENAYGWSKLIAERVYLSWLQRDTNRKLVICRPAVIFGHGEGGNFTRLAKLVKWGLFVFPGRKDTKKACYYVKHLVDDLNFAANWGERLAIFNACYDHVYTIENIVRAFEEAGVGKLRTLLMPETILIIAAHLLQPFNLLGLEIHPDRIRKLTNSTNLKPAWLRAHDRVRTDELTSAIVDWKVETDGRMN</sequence>
<dbReference type="eggNOG" id="COG0451">
    <property type="taxonomic scope" value="Bacteria"/>
</dbReference>
<evidence type="ECO:0000256" key="5">
    <source>
        <dbReference type="ARBA" id="ARBA00033067"/>
    </source>
</evidence>
<evidence type="ECO:0000256" key="3">
    <source>
        <dbReference type="ARBA" id="ARBA00018569"/>
    </source>
</evidence>
<evidence type="ECO:0000256" key="2">
    <source>
        <dbReference type="ARBA" id="ARBA00007637"/>
    </source>
</evidence>
<dbReference type="EMBL" id="AAMS01000005">
    <property type="protein sequence ID" value="EAQ06427.1"/>
    <property type="molecule type" value="Genomic_DNA"/>
</dbReference>
<dbReference type="Gene3D" id="3.40.50.720">
    <property type="entry name" value="NAD(P)-binding Rossmann-like Domain"/>
    <property type="match status" value="1"/>
</dbReference>
<name>A3V6A3_9RHOB</name>
<dbReference type="AlphaFoldDB" id="A3V6A3"/>
<comment type="similarity">
    <text evidence="2">Belongs to the NAD(P)-dependent epimerase/dehydratase family.</text>
</comment>
<evidence type="ECO:0000313" key="8">
    <source>
        <dbReference type="Proteomes" id="UP000004507"/>
    </source>
</evidence>
<protein>
    <recommendedName>
        <fullName evidence="3">UDP-glucose 4-epimerase</fullName>
    </recommendedName>
    <alternativeName>
        <fullName evidence="5">Galactowaldenase</fullName>
    </alternativeName>
    <alternativeName>
        <fullName evidence="4">UDP-galactose 4-epimerase</fullName>
    </alternativeName>
</protein>
<dbReference type="STRING" id="314232.SKA53_05048"/>
<dbReference type="GO" id="GO:0033499">
    <property type="term" value="P:galactose catabolic process via UDP-galactose, Leloir pathway"/>
    <property type="evidence" value="ECO:0007669"/>
    <property type="project" value="TreeGrafter"/>
</dbReference>
<proteinExistence type="inferred from homology"/>
<dbReference type="Pfam" id="PF01370">
    <property type="entry name" value="Epimerase"/>
    <property type="match status" value="1"/>
</dbReference>
<dbReference type="SUPFAM" id="SSF51735">
    <property type="entry name" value="NAD(P)-binding Rossmann-fold domains"/>
    <property type="match status" value="1"/>
</dbReference>
<evidence type="ECO:0000259" key="6">
    <source>
        <dbReference type="Pfam" id="PF01370"/>
    </source>
</evidence>
<dbReference type="HOGENOM" id="CLU_007383_6_2_5"/>
<dbReference type="RefSeq" id="WP_007204965.1">
    <property type="nucleotide sequence ID" value="NZ_CH672414.1"/>
</dbReference>
<dbReference type="PANTHER" id="PTHR43725">
    <property type="entry name" value="UDP-GLUCOSE 4-EPIMERASE"/>
    <property type="match status" value="1"/>
</dbReference>
<dbReference type="InterPro" id="IPR036291">
    <property type="entry name" value="NAD(P)-bd_dom_sf"/>
</dbReference>